<evidence type="ECO:0008006" key="3">
    <source>
        <dbReference type="Google" id="ProtNLM"/>
    </source>
</evidence>
<reference evidence="1" key="1">
    <citation type="submission" date="2020-03" db="EMBL/GenBank/DDBJ databases">
        <title>Genome differentiation and subclade ecological adaptation of Prochlorococcus HLII clade in the global ocean.</title>
        <authorList>
            <person name="Yan W."/>
            <person name="Fen X."/>
            <person name="Zhang W."/>
        </authorList>
    </citation>
    <scope>NUCLEOTIDE SEQUENCE</scope>
    <source>
        <strain evidence="1">XMU1401</strain>
    </source>
</reference>
<dbReference type="RefSeq" id="WP_100883706.1">
    <property type="nucleotide sequence ID" value="NZ_JAAORC010000001.1"/>
</dbReference>
<comment type="caution">
    <text evidence="1">The sequence shown here is derived from an EMBL/GenBank/DDBJ whole genome shotgun (WGS) entry which is preliminary data.</text>
</comment>
<evidence type="ECO:0000313" key="2">
    <source>
        <dbReference type="Proteomes" id="UP000666562"/>
    </source>
</evidence>
<dbReference type="AlphaFoldDB" id="A0A8I2BKC2"/>
<gene>
    <name evidence="1" type="ORF">HA142_05280</name>
</gene>
<organism evidence="1 2">
    <name type="scientific">Prochlorococcus marinus str. XMU1401</name>
    <dbReference type="NCBI Taxonomy" id="2052594"/>
    <lineage>
        <taxon>Bacteria</taxon>
        <taxon>Bacillati</taxon>
        <taxon>Cyanobacteriota</taxon>
        <taxon>Cyanophyceae</taxon>
        <taxon>Synechococcales</taxon>
        <taxon>Prochlorococcaceae</taxon>
        <taxon>Prochlorococcus</taxon>
    </lineage>
</organism>
<protein>
    <recommendedName>
        <fullName evidence="3">Paired amphipathic helix repeat</fullName>
    </recommendedName>
</protein>
<name>A0A8I2BKC2_PROMR</name>
<dbReference type="EMBL" id="JAAORC010000001">
    <property type="protein sequence ID" value="MBO8222920.1"/>
    <property type="molecule type" value="Genomic_DNA"/>
</dbReference>
<accession>A0A8I2BKC2</accession>
<evidence type="ECO:0000313" key="1">
    <source>
        <dbReference type="EMBL" id="MBO8222920.1"/>
    </source>
</evidence>
<proteinExistence type="predicted"/>
<dbReference type="Proteomes" id="UP000666562">
    <property type="component" value="Unassembled WGS sequence"/>
</dbReference>
<sequence length="272" mass="32345">MNNNIRFELSFKNISQLDDKLNFCKLNNIKNINIPCKGLIKKDLFNSTIKYISENYNEFNVTYHYSLYHQYAKNKEDSYKEFLGFVKSSQNNKNFEILLVSGSNKKKNFDSVDVLAFLKKEKNLKVKLGIAYNPYLKKYYNIFSERDRFEKKISTGLINSIWFQYGTDIKVLQNELTYLKNLAKEEKLNLFGSLFIPSKQFIARFKFRPWKEVYISEKCLYALENFFDFTNDLVSFYKKNNITPVIESDFSSSKKLDSVYSFLKIKDNFCQY</sequence>